<dbReference type="KEGG" id="cser:CCO03_18090"/>
<reference evidence="3 4" key="1">
    <citation type="submission" date="2017-05" db="EMBL/GenBank/DDBJ databases">
        <authorList>
            <person name="Song R."/>
            <person name="Chenine A.L."/>
            <person name="Ruprecht R.M."/>
        </authorList>
    </citation>
    <scope>NUCLEOTIDE SEQUENCE [LARGE SCALE GENOMIC DNA]</scope>
    <source>
        <strain evidence="3 4">DSM 26136</strain>
    </source>
</reference>
<name>A0A1Y0ESX4_9BURK</name>
<dbReference type="Pfam" id="PF04612">
    <property type="entry name" value="T2SSM"/>
    <property type="match status" value="1"/>
</dbReference>
<accession>A0A1Y0ESX4</accession>
<feature type="region of interest" description="Disordered" evidence="1">
    <location>
        <begin position="1"/>
        <end position="20"/>
    </location>
</feature>
<dbReference type="Proteomes" id="UP000196138">
    <property type="component" value="Chromosome"/>
</dbReference>
<keyword evidence="2" id="KW-0472">Membrane</keyword>
<feature type="transmembrane region" description="Helical" evidence="2">
    <location>
        <begin position="44"/>
        <end position="62"/>
    </location>
</feature>
<evidence type="ECO:0000256" key="2">
    <source>
        <dbReference type="SAM" id="Phobius"/>
    </source>
</evidence>
<keyword evidence="2" id="KW-1133">Transmembrane helix</keyword>
<evidence type="ECO:0000256" key="1">
    <source>
        <dbReference type="SAM" id="MobiDB-lite"/>
    </source>
</evidence>
<dbReference type="AlphaFoldDB" id="A0A1Y0ESX4"/>
<dbReference type="InterPro" id="IPR007690">
    <property type="entry name" value="T2SS_GspM"/>
</dbReference>
<evidence type="ECO:0008006" key="5">
    <source>
        <dbReference type="Google" id="ProtNLM"/>
    </source>
</evidence>
<protein>
    <recommendedName>
        <fullName evidence="5">General secretion pathway protein GspM</fullName>
    </recommendedName>
</protein>
<dbReference type="GO" id="GO:0015628">
    <property type="term" value="P:protein secretion by the type II secretion system"/>
    <property type="evidence" value="ECO:0007669"/>
    <property type="project" value="InterPro"/>
</dbReference>
<keyword evidence="2" id="KW-0812">Transmembrane</keyword>
<dbReference type="GO" id="GO:0015627">
    <property type="term" value="C:type II protein secretion system complex"/>
    <property type="evidence" value="ECO:0007669"/>
    <property type="project" value="InterPro"/>
</dbReference>
<gene>
    <name evidence="3" type="ORF">CCO03_18090</name>
</gene>
<sequence>MDGGRAMNWRKPLRTPREGQARKLPAWLQKGVDWHAALAPRERTLVWAAALVVALAVCWWGLLSPALSTLQRVAAERQNLDAQWQQMMSLQHEAQALQAQPKLSPQAARQALEASVTAGFGDAAKLQWTGDRANITVTQVSGGAVAQWVARARVDAKAVPVQVRLTRAPGAAVLWNGLISVGMPQP</sequence>
<dbReference type="EMBL" id="CP021455">
    <property type="protein sequence ID" value="ARU06332.1"/>
    <property type="molecule type" value="Genomic_DNA"/>
</dbReference>
<proteinExistence type="predicted"/>
<organism evidence="3 4">
    <name type="scientific">Comamonas serinivorans</name>
    <dbReference type="NCBI Taxonomy" id="1082851"/>
    <lineage>
        <taxon>Bacteria</taxon>
        <taxon>Pseudomonadati</taxon>
        <taxon>Pseudomonadota</taxon>
        <taxon>Betaproteobacteria</taxon>
        <taxon>Burkholderiales</taxon>
        <taxon>Comamonadaceae</taxon>
        <taxon>Comamonas</taxon>
    </lineage>
</organism>
<evidence type="ECO:0000313" key="3">
    <source>
        <dbReference type="EMBL" id="ARU06332.1"/>
    </source>
</evidence>
<evidence type="ECO:0000313" key="4">
    <source>
        <dbReference type="Proteomes" id="UP000196138"/>
    </source>
</evidence>
<keyword evidence="4" id="KW-1185">Reference proteome</keyword>